<evidence type="ECO:0000313" key="3">
    <source>
        <dbReference type="Proteomes" id="UP000216961"/>
    </source>
</evidence>
<dbReference type="AlphaFoldDB" id="A0AA91Z2T3"/>
<feature type="domain" description="Thymidylate kinase-like" evidence="1">
    <location>
        <begin position="50"/>
        <end position="151"/>
    </location>
</feature>
<comment type="caution">
    <text evidence="2">The sequence shown here is derived from an EMBL/GenBank/DDBJ whole genome shotgun (WGS) entry which is preliminary data.</text>
</comment>
<evidence type="ECO:0000259" key="1">
    <source>
        <dbReference type="Pfam" id="PF02223"/>
    </source>
</evidence>
<dbReference type="EMBL" id="NPBQ01000016">
    <property type="protein sequence ID" value="PAD84860.1"/>
    <property type="molecule type" value="Genomic_DNA"/>
</dbReference>
<proteinExistence type="predicted"/>
<dbReference type="InterPro" id="IPR039430">
    <property type="entry name" value="Thymidylate_kin-like_dom"/>
</dbReference>
<name>A0AA91Z2T3_NIACI</name>
<dbReference type="InterPro" id="IPR027417">
    <property type="entry name" value="P-loop_NTPase"/>
</dbReference>
<evidence type="ECO:0000313" key="2">
    <source>
        <dbReference type="EMBL" id="PAD84860.1"/>
    </source>
</evidence>
<dbReference type="Pfam" id="PF02223">
    <property type="entry name" value="Thymidylate_kin"/>
    <property type="match status" value="1"/>
</dbReference>
<dbReference type="RefSeq" id="WP_095328689.1">
    <property type="nucleotide sequence ID" value="NZ_NPBQ01000016.1"/>
</dbReference>
<dbReference type="Gene3D" id="3.40.50.300">
    <property type="entry name" value="P-loop containing nucleotide triphosphate hydrolases"/>
    <property type="match status" value="1"/>
</dbReference>
<gene>
    <name evidence="2" type="ORF">CHH57_02180</name>
</gene>
<reference evidence="2 3" key="1">
    <citation type="submission" date="2017-07" db="EMBL/GenBank/DDBJ databases">
        <title>Isolation and whole genome analysis of endospore-forming bacteria from heroin.</title>
        <authorList>
            <person name="Kalinowski J."/>
            <person name="Ahrens B."/>
            <person name="Al-Dilaimi A."/>
            <person name="Winkler A."/>
            <person name="Wibberg D."/>
            <person name="Schleenbecker U."/>
            <person name="Ruckert C."/>
            <person name="Wolfel R."/>
            <person name="Grass G."/>
        </authorList>
    </citation>
    <scope>NUCLEOTIDE SEQUENCE [LARGE SCALE GENOMIC DNA]</scope>
    <source>
        <strain evidence="2 3">7521-2</strain>
    </source>
</reference>
<organism evidence="2 3">
    <name type="scientific">Niallia circulans</name>
    <name type="common">Bacillus circulans</name>
    <dbReference type="NCBI Taxonomy" id="1397"/>
    <lineage>
        <taxon>Bacteria</taxon>
        <taxon>Bacillati</taxon>
        <taxon>Bacillota</taxon>
        <taxon>Bacilli</taxon>
        <taxon>Bacillales</taxon>
        <taxon>Bacillaceae</taxon>
        <taxon>Niallia</taxon>
    </lineage>
</organism>
<dbReference type="Proteomes" id="UP000216961">
    <property type="component" value="Unassembled WGS sequence"/>
</dbReference>
<accession>A0AA91Z2T3</accession>
<protein>
    <recommendedName>
        <fullName evidence="1">Thymidylate kinase-like domain-containing protein</fullName>
    </recommendedName>
</protein>
<dbReference type="SUPFAM" id="SSF52540">
    <property type="entry name" value="P-loop containing nucleoside triphosphate hydrolases"/>
    <property type="match status" value="1"/>
</dbReference>
<sequence length="164" mass="19260">MEMIILEGNECCFKSTVASKLNEKLDYPIIKGSSFELAQCNNEELYKHFIEFAKNKNVIMDRFIYSNQVYATLYKDYAILTDTQRKSIEEMVFDKAKVYYLYAPDEVIKKRIKSRGDEYVELDMVSKISEMYEQVMFQSGLKLRMLDTNEMTSDEIVEVILADI</sequence>